<evidence type="ECO:0000256" key="10">
    <source>
        <dbReference type="ARBA" id="ARBA00023228"/>
    </source>
</evidence>
<evidence type="ECO:0000313" key="14">
    <source>
        <dbReference type="RefSeq" id="XP_019630158.1"/>
    </source>
</evidence>
<name>A0A6P4Z0V7_BRABE</name>
<keyword evidence="5" id="KW-0813">Transport</keyword>
<keyword evidence="8 12" id="KW-1133">Transmembrane helix</keyword>
<dbReference type="PANTHER" id="PTHR31525">
    <property type="entry name" value="HEME TRANSPORTER HRG1"/>
    <property type="match status" value="1"/>
</dbReference>
<protein>
    <submittedName>
        <fullName evidence="14">Heme transporter HRG1-like</fullName>
    </submittedName>
</protein>
<dbReference type="InterPro" id="IPR026218">
    <property type="entry name" value="HRG"/>
</dbReference>
<dbReference type="KEGG" id="bbel:109474310"/>
<feature type="transmembrane region" description="Helical" evidence="12">
    <location>
        <begin position="107"/>
        <end position="128"/>
    </location>
</feature>
<keyword evidence="6 12" id="KW-0812">Transmembrane</keyword>
<dbReference type="AlphaFoldDB" id="A0A6P4Z0V7"/>
<dbReference type="OrthoDB" id="5954402at2759"/>
<feature type="transmembrane region" description="Helical" evidence="12">
    <location>
        <begin position="39"/>
        <end position="59"/>
    </location>
</feature>
<evidence type="ECO:0000256" key="1">
    <source>
        <dbReference type="ARBA" id="ARBA00004155"/>
    </source>
</evidence>
<evidence type="ECO:0000256" key="12">
    <source>
        <dbReference type="SAM" id="Phobius"/>
    </source>
</evidence>
<evidence type="ECO:0000256" key="9">
    <source>
        <dbReference type="ARBA" id="ARBA00023136"/>
    </source>
</evidence>
<evidence type="ECO:0000256" key="8">
    <source>
        <dbReference type="ARBA" id="ARBA00022989"/>
    </source>
</evidence>
<sequence>MAISRLRLGFRIGFAAVGTLVGLSAVICWIQVFKSYDTAAFGGVSGLTAAVALVVHILYARDQWQTWYGWLRGLMLSGCFVQLAGVCGFVTYLVLGITNHHVLKPDSYYLTCVWCFLTWKWGFLLFLYSRMYRREFDPTYQRMAEPADVKV</sequence>
<dbReference type="GO" id="GO:0015232">
    <property type="term" value="F:heme transmembrane transporter activity"/>
    <property type="evidence" value="ECO:0007669"/>
    <property type="project" value="InterPro"/>
</dbReference>
<dbReference type="RefSeq" id="XP_019630158.1">
    <property type="nucleotide sequence ID" value="XM_019774599.1"/>
</dbReference>
<reference evidence="14" key="1">
    <citation type="submission" date="2025-08" db="UniProtKB">
        <authorList>
            <consortium name="RefSeq"/>
        </authorList>
    </citation>
    <scope>IDENTIFICATION</scope>
    <source>
        <tissue evidence="14">Gonad</tissue>
    </source>
</reference>
<keyword evidence="13" id="KW-1185">Reference proteome</keyword>
<organism evidence="13 14">
    <name type="scientific">Branchiostoma belcheri</name>
    <name type="common">Amphioxus</name>
    <dbReference type="NCBI Taxonomy" id="7741"/>
    <lineage>
        <taxon>Eukaryota</taxon>
        <taxon>Metazoa</taxon>
        <taxon>Chordata</taxon>
        <taxon>Cephalochordata</taxon>
        <taxon>Leptocardii</taxon>
        <taxon>Amphioxiformes</taxon>
        <taxon>Branchiostomatidae</taxon>
        <taxon>Branchiostoma</taxon>
    </lineage>
</organism>
<dbReference type="GO" id="GO:0010008">
    <property type="term" value="C:endosome membrane"/>
    <property type="evidence" value="ECO:0007669"/>
    <property type="project" value="UniProtKB-SubCell"/>
</dbReference>
<feature type="transmembrane region" description="Helical" evidence="12">
    <location>
        <begin position="71"/>
        <end position="95"/>
    </location>
</feature>
<proteinExistence type="inferred from homology"/>
<comment type="catalytic activity">
    <reaction evidence="11">
        <text>heme b(in) = heme b(out)</text>
        <dbReference type="Rhea" id="RHEA:75443"/>
        <dbReference type="ChEBI" id="CHEBI:60344"/>
    </reaction>
</comment>
<evidence type="ECO:0000256" key="2">
    <source>
        <dbReference type="ARBA" id="ARBA00004265"/>
    </source>
</evidence>
<dbReference type="GO" id="GO:0030670">
    <property type="term" value="C:phagocytic vesicle membrane"/>
    <property type="evidence" value="ECO:0007669"/>
    <property type="project" value="UniProtKB-SubCell"/>
</dbReference>
<evidence type="ECO:0000256" key="5">
    <source>
        <dbReference type="ARBA" id="ARBA00022448"/>
    </source>
</evidence>
<dbReference type="GO" id="GO:0005886">
    <property type="term" value="C:plasma membrane"/>
    <property type="evidence" value="ECO:0007669"/>
    <property type="project" value="TreeGrafter"/>
</dbReference>
<keyword evidence="7" id="KW-0967">Endosome</keyword>
<dbReference type="GeneID" id="109474310"/>
<evidence type="ECO:0000256" key="6">
    <source>
        <dbReference type="ARBA" id="ARBA00022692"/>
    </source>
</evidence>
<evidence type="ECO:0000256" key="4">
    <source>
        <dbReference type="ARBA" id="ARBA00006203"/>
    </source>
</evidence>
<gene>
    <name evidence="14" type="primary">LOC109474310</name>
</gene>
<dbReference type="Pfam" id="PF16954">
    <property type="entry name" value="HRG"/>
    <property type="match status" value="1"/>
</dbReference>
<evidence type="ECO:0000256" key="11">
    <source>
        <dbReference type="ARBA" id="ARBA00035075"/>
    </source>
</evidence>
<dbReference type="Proteomes" id="UP000515135">
    <property type="component" value="Unplaced"/>
</dbReference>
<dbReference type="PRINTS" id="PR02095">
    <property type="entry name" value="TRNSPORTRHRG"/>
</dbReference>
<feature type="transmembrane region" description="Helical" evidence="12">
    <location>
        <begin position="12"/>
        <end position="33"/>
    </location>
</feature>
<comment type="subcellular location">
    <subcellularLocation>
        <location evidence="2">Cytoplasmic vesicle</location>
        <location evidence="2">Phagosome membrane</location>
        <topology evidence="2">Multi-pass membrane protein</topology>
    </subcellularLocation>
    <subcellularLocation>
        <location evidence="3">Endosome membrane</location>
        <topology evidence="3">Multi-pass membrane protein</topology>
    </subcellularLocation>
    <subcellularLocation>
        <location evidence="1">Lysosome membrane</location>
        <topology evidence="1">Multi-pass membrane protein</topology>
    </subcellularLocation>
</comment>
<keyword evidence="10" id="KW-0458">Lysosome</keyword>
<keyword evidence="9 12" id="KW-0472">Membrane</keyword>
<dbReference type="GO" id="GO:0020037">
    <property type="term" value="F:heme binding"/>
    <property type="evidence" value="ECO:0007669"/>
    <property type="project" value="TreeGrafter"/>
</dbReference>
<evidence type="ECO:0000256" key="3">
    <source>
        <dbReference type="ARBA" id="ARBA00004337"/>
    </source>
</evidence>
<evidence type="ECO:0000256" key="7">
    <source>
        <dbReference type="ARBA" id="ARBA00022753"/>
    </source>
</evidence>
<accession>A0A6P4Z0V7</accession>
<evidence type="ECO:0000313" key="13">
    <source>
        <dbReference type="Proteomes" id="UP000515135"/>
    </source>
</evidence>
<dbReference type="PANTHER" id="PTHR31525:SF1">
    <property type="entry name" value="HEME TRANSPORTER HRG1"/>
    <property type="match status" value="1"/>
</dbReference>
<comment type="similarity">
    <text evidence="4">Belongs to the HRG family.</text>
</comment>
<dbReference type="GO" id="GO:0005765">
    <property type="term" value="C:lysosomal membrane"/>
    <property type="evidence" value="ECO:0007669"/>
    <property type="project" value="UniProtKB-SubCell"/>
</dbReference>